<dbReference type="Proteomes" id="UP000221165">
    <property type="component" value="Unassembled WGS sequence"/>
</dbReference>
<feature type="compositionally biased region" description="Basic and acidic residues" evidence="1">
    <location>
        <begin position="372"/>
        <end position="391"/>
    </location>
</feature>
<reference evidence="2 3" key="1">
    <citation type="journal article" date="2017" name="Int. J. Parasitol.">
        <title>The genome of the protozoan parasite Cystoisospora suis and a reverse vaccinology approach to identify vaccine candidates.</title>
        <authorList>
            <person name="Palmieri N."/>
            <person name="Shrestha A."/>
            <person name="Ruttkowski B."/>
            <person name="Beck T."/>
            <person name="Vogl C."/>
            <person name="Tomley F."/>
            <person name="Blake D.P."/>
            <person name="Joachim A."/>
        </authorList>
    </citation>
    <scope>NUCLEOTIDE SEQUENCE [LARGE SCALE GENOMIC DNA]</scope>
    <source>
        <strain evidence="2 3">Wien I</strain>
    </source>
</reference>
<gene>
    <name evidence="2" type="ORF">CSUI_001018</name>
</gene>
<dbReference type="EMBL" id="MIGC01000403">
    <property type="protein sequence ID" value="PHJ25131.1"/>
    <property type="molecule type" value="Genomic_DNA"/>
</dbReference>
<evidence type="ECO:0000256" key="1">
    <source>
        <dbReference type="SAM" id="MobiDB-lite"/>
    </source>
</evidence>
<keyword evidence="3" id="KW-1185">Reference proteome</keyword>
<sequence length="524" mass="58846">MRFFLAYQDSPSRTRPFSSSFSSSLQILNTSHSRCRSLPRSRCSKSSFKSRVPVSASVFVSSVSPSSSCLRRSSFLPPLERRKHMGNLSSHPSFFHASSSPIQRHLSHTLAIRSFRIQTSPLSCSLSSSSSSPKSLLTSPSSDVSSSLSSFSSSLSSLFSLTSFLHYHLFSSSLTTSPLSSSPPVFRHNPLSSLNPSFSFSFSSSSSSPSHSPSSSSSSLSPSPRVRSIEAFLLREGYEAFRLDQILLHMYGSRGGSQGRATPGKKNFRFPVRRLSGMTTLSKHLLQDLHRLIHTQLYPTPSSLSSSSLRSCRDSDLSKEKSKNDVVTQPHKRRRRREEEEETEGRSEEEEAAEYMENLGERKIFSPPAMERQMRREDTSPKEKLATEEERRRRRTRDKGKALEDSYERAEEEEEKEDERNTSHTSLSLDSSSSSSSSAFSPSSSFSTSFSRKLDELRGEERFEKNSSSFLQVPKDDFLSVYPLEEKDGKRSRKILFTCKKDSARVEAVSLRFSSHHSLCISTQ</sequence>
<organism evidence="2 3">
    <name type="scientific">Cystoisospora suis</name>
    <dbReference type="NCBI Taxonomy" id="483139"/>
    <lineage>
        <taxon>Eukaryota</taxon>
        <taxon>Sar</taxon>
        <taxon>Alveolata</taxon>
        <taxon>Apicomplexa</taxon>
        <taxon>Conoidasida</taxon>
        <taxon>Coccidia</taxon>
        <taxon>Eucoccidiorida</taxon>
        <taxon>Eimeriorina</taxon>
        <taxon>Sarcocystidae</taxon>
        <taxon>Cystoisospora</taxon>
    </lineage>
</organism>
<feature type="compositionally biased region" description="Acidic residues" evidence="1">
    <location>
        <begin position="339"/>
        <end position="354"/>
    </location>
</feature>
<dbReference type="RefSeq" id="XP_067926803.1">
    <property type="nucleotide sequence ID" value="XM_068061224.1"/>
</dbReference>
<dbReference type="VEuPathDB" id="ToxoDB:CSUI_001018"/>
<accession>A0A2C6KM84</accession>
<evidence type="ECO:0000313" key="2">
    <source>
        <dbReference type="EMBL" id="PHJ25131.1"/>
    </source>
</evidence>
<evidence type="ECO:0000313" key="3">
    <source>
        <dbReference type="Proteomes" id="UP000221165"/>
    </source>
</evidence>
<name>A0A2C6KM84_9APIC</name>
<feature type="non-terminal residue" evidence="2">
    <location>
        <position position="524"/>
    </location>
</feature>
<comment type="caution">
    <text evidence="2">The sequence shown here is derived from an EMBL/GenBank/DDBJ whole genome shotgun (WGS) entry which is preliminary data.</text>
</comment>
<protein>
    <submittedName>
        <fullName evidence="2">Radical sam domain-containing protein</fullName>
    </submittedName>
</protein>
<feature type="compositionally biased region" description="Low complexity" evidence="1">
    <location>
        <begin position="423"/>
        <end position="451"/>
    </location>
</feature>
<proteinExistence type="predicted"/>
<feature type="region of interest" description="Disordered" evidence="1">
    <location>
        <begin position="299"/>
        <end position="451"/>
    </location>
</feature>
<feature type="compositionally biased region" description="Basic and acidic residues" evidence="1">
    <location>
        <begin position="311"/>
        <end position="324"/>
    </location>
</feature>
<feature type="compositionally biased region" description="Basic and acidic residues" evidence="1">
    <location>
        <begin position="399"/>
        <end position="409"/>
    </location>
</feature>
<dbReference type="GeneID" id="94424435"/>
<dbReference type="AlphaFoldDB" id="A0A2C6KM84"/>